<dbReference type="SUPFAM" id="SSF57701">
    <property type="entry name" value="Zn2/Cys6 DNA-binding domain"/>
    <property type="match status" value="1"/>
</dbReference>
<organism evidence="12 13">
    <name type="scientific">Penicillium roqueforti (strain FM164)</name>
    <dbReference type="NCBI Taxonomy" id="1365484"/>
    <lineage>
        <taxon>Eukaryota</taxon>
        <taxon>Fungi</taxon>
        <taxon>Dikarya</taxon>
        <taxon>Ascomycota</taxon>
        <taxon>Pezizomycotina</taxon>
        <taxon>Eurotiomycetes</taxon>
        <taxon>Eurotiomycetidae</taxon>
        <taxon>Eurotiales</taxon>
        <taxon>Aspergillaceae</taxon>
        <taxon>Penicillium</taxon>
    </lineage>
</organism>
<evidence type="ECO:0000313" key="13">
    <source>
        <dbReference type="Proteomes" id="UP000030686"/>
    </source>
</evidence>
<keyword evidence="13" id="KW-1185">Reference proteome</keyword>
<accession>W6PY25</accession>
<evidence type="ECO:0000259" key="11">
    <source>
        <dbReference type="PROSITE" id="PS50048"/>
    </source>
</evidence>
<proteinExistence type="inferred from homology"/>
<evidence type="ECO:0000256" key="1">
    <source>
        <dbReference type="ARBA" id="ARBA00004123"/>
    </source>
</evidence>
<protein>
    <recommendedName>
        <fullName evidence="9">Transcriptional activator of proteases prtT</fullName>
    </recommendedName>
    <alternativeName>
        <fullName evidence="10">Zn(2)-C6 zinc finger-containing protein prtT</fullName>
    </alternativeName>
</protein>
<dbReference type="Proteomes" id="UP000030686">
    <property type="component" value="Unassembled WGS sequence"/>
</dbReference>
<evidence type="ECO:0000256" key="2">
    <source>
        <dbReference type="ARBA" id="ARBA00022723"/>
    </source>
</evidence>
<dbReference type="OMA" id="STTITHC"/>
<dbReference type="AlphaFoldDB" id="W6PY25"/>
<dbReference type="GO" id="GO:0000976">
    <property type="term" value="F:transcription cis-regulatory region binding"/>
    <property type="evidence" value="ECO:0007669"/>
    <property type="project" value="TreeGrafter"/>
</dbReference>
<dbReference type="InterPro" id="IPR036864">
    <property type="entry name" value="Zn2-C6_fun-type_DNA-bd_sf"/>
</dbReference>
<evidence type="ECO:0000256" key="5">
    <source>
        <dbReference type="ARBA" id="ARBA00023125"/>
    </source>
</evidence>
<dbReference type="GO" id="GO:0000981">
    <property type="term" value="F:DNA-binding transcription factor activity, RNA polymerase II-specific"/>
    <property type="evidence" value="ECO:0007669"/>
    <property type="project" value="InterPro"/>
</dbReference>
<dbReference type="Pfam" id="PF00172">
    <property type="entry name" value="Zn_clus"/>
    <property type="match status" value="1"/>
</dbReference>
<dbReference type="InterPro" id="IPR051089">
    <property type="entry name" value="prtT"/>
</dbReference>
<evidence type="ECO:0000256" key="8">
    <source>
        <dbReference type="ARBA" id="ARBA00038134"/>
    </source>
</evidence>
<gene>
    <name evidence="12" type="ORF">PROQFM164_S01g002681</name>
</gene>
<dbReference type="PROSITE" id="PS50048">
    <property type="entry name" value="ZN2_CY6_FUNGAL_2"/>
    <property type="match status" value="1"/>
</dbReference>
<name>W6PY25_PENRF</name>
<dbReference type="PANTHER" id="PTHR31845">
    <property type="entry name" value="FINGER DOMAIN PROTEIN, PUTATIVE-RELATED"/>
    <property type="match status" value="1"/>
</dbReference>
<dbReference type="CDD" id="cd00067">
    <property type="entry name" value="GAL4"/>
    <property type="match status" value="1"/>
</dbReference>
<dbReference type="GO" id="GO:0008270">
    <property type="term" value="F:zinc ion binding"/>
    <property type="evidence" value="ECO:0007669"/>
    <property type="project" value="InterPro"/>
</dbReference>
<comment type="subcellular location">
    <subcellularLocation>
        <location evidence="1">Nucleus</location>
    </subcellularLocation>
</comment>
<dbReference type="EMBL" id="HG792015">
    <property type="protein sequence ID" value="CDM28870.1"/>
    <property type="molecule type" value="Genomic_DNA"/>
</dbReference>
<dbReference type="STRING" id="1365484.W6PY25"/>
<dbReference type="PANTHER" id="PTHR31845:SF34">
    <property type="entry name" value="TRANSCRIPTIONAL ACTIVATOR OF PROTEASES PRTT"/>
    <property type="match status" value="1"/>
</dbReference>
<keyword evidence="4" id="KW-0805">Transcription regulation</keyword>
<evidence type="ECO:0000256" key="10">
    <source>
        <dbReference type="ARBA" id="ARBA00042461"/>
    </source>
</evidence>
<dbReference type="PROSITE" id="PS00463">
    <property type="entry name" value="ZN2_CY6_FUNGAL_1"/>
    <property type="match status" value="1"/>
</dbReference>
<comment type="similarity">
    <text evidence="8">Belongs to the prtT family.</text>
</comment>
<keyword evidence="7" id="KW-0539">Nucleus</keyword>
<dbReference type="OrthoDB" id="2595934at2759"/>
<sequence>MPTKRRILSCQPCRRLKTRCEVLPGSRQCARCISLRLECSLPSTSAITSPDSGSIGRSDRNSAQPIACHCAARLDAIETSLSEMKELLKSHLLGNDRSMARHPANEMRETSSNLNPRKDINDSKATMHVPSEADISATTDIQPAPITVVRHVGSLITEPVTTGENDSLRGNMTEMGLDSDSFSSVFQHGFEQIASWYPFPNETLTDLKQNHPLLFAMCLLAGIRATAGLNRTNLHITLHTLVKTHLGMKTLDTPIDLSTIHAMLIFSAWSFGPLVPGGRYIDSWLMSSTTITHCMLSFPLSELVSLVGLYDETNRNMCRMWIQASLVHLKYAIGTGRPSVVPCERLHQWTEIVKYPGFETFDHIIAAELKLYIHLYEAIYHTVSSVTEAWDMVNRWGRKYLGGEQVKLSVMQLYSYSDIQNTDGSNILRWAHSCVSLILSRWELAKQNQSTSPDSLMRTERINELTETVIRHAQLVLREILVLCTSDTAFVRPTYDYLLTAYAGVTLAEYCSSISDVHATYTLMEDVRTQARIPKSIEGVFSWATNVVQKKAKDLLDSKVAVIPDDTFYSYPGSVADWAPFRFIDSMPASEWDGMNGSMQHF</sequence>
<keyword evidence="2" id="KW-0479">Metal-binding</keyword>
<keyword evidence="5 12" id="KW-0238">DNA-binding</keyword>
<dbReference type="SMART" id="SM00066">
    <property type="entry name" value="GAL4"/>
    <property type="match status" value="1"/>
</dbReference>
<dbReference type="Gene3D" id="4.10.240.10">
    <property type="entry name" value="Zn(2)-C6 fungal-type DNA-binding domain"/>
    <property type="match status" value="1"/>
</dbReference>
<evidence type="ECO:0000256" key="7">
    <source>
        <dbReference type="ARBA" id="ARBA00023242"/>
    </source>
</evidence>
<evidence type="ECO:0000256" key="9">
    <source>
        <dbReference type="ARBA" id="ARBA00041135"/>
    </source>
</evidence>
<evidence type="ECO:0000256" key="6">
    <source>
        <dbReference type="ARBA" id="ARBA00023163"/>
    </source>
</evidence>
<evidence type="ECO:0000313" key="12">
    <source>
        <dbReference type="EMBL" id="CDM28870.1"/>
    </source>
</evidence>
<dbReference type="GO" id="GO:0005634">
    <property type="term" value="C:nucleus"/>
    <property type="evidence" value="ECO:0007669"/>
    <property type="project" value="UniProtKB-SubCell"/>
</dbReference>
<evidence type="ECO:0000256" key="3">
    <source>
        <dbReference type="ARBA" id="ARBA00022833"/>
    </source>
</evidence>
<keyword evidence="3" id="KW-0862">Zinc</keyword>
<evidence type="ECO:0000256" key="4">
    <source>
        <dbReference type="ARBA" id="ARBA00023015"/>
    </source>
</evidence>
<dbReference type="InterPro" id="IPR001138">
    <property type="entry name" value="Zn2Cys6_DnaBD"/>
</dbReference>
<reference evidence="12" key="1">
    <citation type="journal article" date="2014" name="Nat. Commun.">
        <title>Multiple recent horizontal transfers of a large genomic region in cheese making fungi.</title>
        <authorList>
            <person name="Cheeseman K."/>
            <person name="Ropars J."/>
            <person name="Renault P."/>
            <person name="Dupont J."/>
            <person name="Gouzy J."/>
            <person name="Branca A."/>
            <person name="Abraham A.L."/>
            <person name="Ceppi M."/>
            <person name="Conseiller E."/>
            <person name="Debuchy R."/>
            <person name="Malagnac F."/>
            <person name="Goarin A."/>
            <person name="Silar P."/>
            <person name="Lacoste S."/>
            <person name="Sallet E."/>
            <person name="Bensimon A."/>
            <person name="Giraud T."/>
            <person name="Brygoo Y."/>
        </authorList>
    </citation>
    <scope>NUCLEOTIDE SEQUENCE [LARGE SCALE GENOMIC DNA]</scope>
    <source>
        <strain evidence="12">FM164</strain>
    </source>
</reference>
<feature type="domain" description="Zn(2)-C6 fungal-type" evidence="11">
    <location>
        <begin position="9"/>
        <end position="41"/>
    </location>
</feature>
<keyword evidence="6" id="KW-0804">Transcription</keyword>